<dbReference type="Pfam" id="PF00528">
    <property type="entry name" value="BPD_transp_1"/>
    <property type="match status" value="1"/>
</dbReference>
<reference evidence="11 12" key="1">
    <citation type="journal article" date="2015" name="Genome Announc.">
        <title>Complete Genome Sequence of Methylobacterium aquaticum Strain 22A, Isolated from Racomitrium japonicum Moss.</title>
        <authorList>
            <person name="Tani A."/>
            <person name="Ogura Y."/>
            <person name="Hayashi T."/>
            <person name="Kimbara K."/>
        </authorList>
    </citation>
    <scope>NUCLEOTIDE SEQUENCE [LARGE SCALE GENOMIC DNA]</scope>
    <source>
        <strain evidence="11 12">MA-22A</strain>
    </source>
</reference>
<keyword evidence="5 8" id="KW-0812">Transmembrane</keyword>
<comment type="subcellular location">
    <subcellularLocation>
        <location evidence="1">Cell inner membrane</location>
        <topology evidence="1">Multi-pass membrane protein</topology>
    </subcellularLocation>
    <subcellularLocation>
        <location evidence="8">Cell membrane</location>
        <topology evidence="8">Multi-pass membrane protein</topology>
    </subcellularLocation>
</comment>
<dbReference type="OrthoDB" id="9805884at2"/>
<dbReference type="PATRIC" id="fig|270351.10.peg.3593"/>
<evidence type="ECO:0000313" key="12">
    <source>
        <dbReference type="Proteomes" id="UP000061432"/>
    </source>
</evidence>
<dbReference type="CDD" id="cd06261">
    <property type="entry name" value="TM_PBP2"/>
    <property type="match status" value="1"/>
</dbReference>
<feature type="domain" description="ABC transmembrane type-1" evidence="10">
    <location>
        <begin position="171"/>
        <end position="360"/>
    </location>
</feature>
<dbReference type="InterPro" id="IPR050366">
    <property type="entry name" value="BP-dependent_transpt_permease"/>
</dbReference>
<dbReference type="KEGG" id="maqu:Maq22A_c18635"/>
<organism evidence="11 12">
    <name type="scientific">Methylobacterium aquaticum</name>
    <dbReference type="NCBI Taxonomy" id="270351"/>
    <lineage>
        <taxon>Bacteria</taxon>
        <taxon>Pseudomonadati</taxon>
        <taxon>Pseudomonadota</taxon>
        <taxon>Alphaproteobacteria</taxon>
        <taxon>Hyphomicrobiales</taxon>
        <taxon>Methylobacteriaceae</taxon>
        <taxon>Methylobacterium</taxon>
    </lineage>
</organism>
<feature type="transmembrane region" description="Helical" evidence="8">
    <location>
        <begin position="288"/>
        <end position="317"/>
    </location>
</feature>
<dbReference type="GO" id="GO:0015833">
    <property type="term" value="P:peptide transport"/>
    <property type="evidence" value="ECO:0007669"/>
    <property type="project" value="UniProtKB-KW"/>
</dbReference>
<accession>A0A0C6F2J9</accession>
<keyword evidence="6 8" id="KW-1133">Transmembrane helix</keyword>
<keyword evidence="4" id="KW-0997">Cell inner membrane</keyword>
<evidence type="ECO:0000313" key="11">
    <source>
        <dbReference type="EMBL" id="BAQ46811.1"/>
    </source>
</evidence>
<evidence type="ECO:0000256" key="3">
    <source>
        <dbReference type="ARBA" id="ARBA00022475"/>
    </source>
</evidence>
<evidence type="ECO:0000259" key="9">
    <source>
        <dbReference type="PROSITE" id="PS50042"/>
    </source>
</evidence>
<dbReference type="GO" id="GO:0055085">
    <property type="term" value="P:transmembrane transport"/>
    <property type="evidence" value="ECO:0007669"/>
    <property type="project" value="InterPro"/>
</dbReference>
<sequence>MSPSPSGLAFAEASLLARARRRLLGDGLARACAALLAVVALACLLGPFATGHPYDRLYYDYPGVPPSLALYPKPEAVGPALDRLALRMRVRAEDVAVTGEAVRLTLASDRPIDDRVLTFFSRSDTFGEARLLGRSEDGRRLTVEAPLRALRFLAGTDALGRDLLTRTLTAGRLSLALGLMATAVALGIGVVYGALAGTLGGRVDAAMMRLVDILYSLPFVFFVIMLVVFFGRSVALIFVAVGAVEWLDMARIVRAEAQAIRRRDYVRAAEALGLSTGAILRRHVVPNLLGPVVAFAALMVPRVILLESFLSFLGLGVQEPATSWGVLIADGARSLETAPWMLIVPASFLVASLLALTLLGERLRDALDVRG</sequence>
<dbReference type="PROSITE" id="PS50928">
    <property type="entry name" value="ABC_TM1"/>
    <property type="match status" value="1"/>
</dbReference>
<evidence type="ECO:0000256" key="5">
    <source>
        <dbReference type="ARBA" id="ARBA00022692"/>
    </source>
</evidence>
<dbReference type="PROSITE" id="PS50042">
    <property type="entry name" value="CNMP_BINDING_3"/>
    <property type="match status" value="1"/>
</dbReference>
<evidence type="ECO:0000256" key="1">
    <source>
        <dbReference type="ARBA" id="ARBA00004429"/>
    </source>
</evidence>
<evidence type="ECO:0000256" key="6">
    <source>
        <dbReference type="ARBA" id="ARBA00022989"/>
    </source>
</evidence>
<proteinExistence type="inferred from homology"/>
<dbReference type="GO" id="GO:0015031">
    <property type="term" value="P:protein transport"/>
    <property type="evidence" value="ECO:0007669"/>
    <property type="project" value="UniProtKB-KW"/>
</dbReference>
<dbReference type="AlphaFoldDB" id="A0A0C6F2J9"/>
<evidence type="ECO:0000259" key="10">
    <source>
        <dbReference type="PROSITE" id="PS50928"/>
    </source>
</evidence>
<dbReference type="GO" id="GO:0005886">
    <property type="term" value="C:plasma membrane"/>
    <property type="evidence" value="ECO:0007669"/>
    <property type="project" value="UniProtKB-SubCell"/>
</dbReference>
<keyword evidence="3" id="KW-1003">Cell membrane</keyword>
<dbReference type="STRING" id="270351.Maq22A_c18635"/>
<dbReference type="EMBL" id="AP014704">
    <property type="protein sequence ID" value="BAQ46811.1"/>
    <property type="molecule type" value="Genomic_DNA"/>
</dbReference>
<evidence type="ECO:0000256" key="7">
    <source>
        <dbReference type="ARBA" id="ARBA00023136"/>
    </source>
</evidence>
<gene>
    <name evidence="11" type="primary">dppC</name>
    <name evidence="11" type="ORF">Maq22A_c18635</name>
</gene>
<name>A0A0C6F2J9_9HYPH</name>
<dbReference type="SUPFAM" id="SSF161098">
    <property type="entry name" value="MetI-like"/>
    <property type="match status" value="1"/>
</dbReference>
<protein>
    <submittedName>
        <fullName evidence="11">Peptide ABC transporter permease</fullName>
    </submittedName>
</protein>
<feature type="domain" description="Cyclic nucleotide-binding" evidence="9">
    <location>
        <begin position="102"/>
        <end position="145"/>
    </location>
</feature>
<comment type="similarity">
    <text evidence="8">Belongs to the binding-protein-dependent transport system permease family.</text>
</comment>
<dbReference type="PANTHER" id="PTHR43386:SF2">
    <property type="entry name" value="OLIGOPEPTIDE TRANSPORT SYSTEM PERMEASE PROTEIN OPPC"/>
    <property type="match status" value="1"/>
</dbReference>
<evidence type="ECO:0000256" key="8">
    <source>
        <dbReference type="RuleBase" id="RU363032"/>
    </source>
</evidence>
<feature type="transmembrane region" description="Helical" evidence="8">
    <location>
        <begin position="215"/>
        <end position="244"/>
    </location>
</feature>
<feature type="transmembrane region" description="Helical" evidence="8">
    <location>
        <begin position="28"/>
        <end position="49"/>
    </location>
</feature>
<dbReference type="InterPro" id="IPR035906">
    <property type="entry name" value="MetI-like_sf"/>
</dbReference>
<reference evidence="12" key="2">
    <citation type="submission" date="2015-01" db="EMBL/GenBank/DDBJ databases">
        <title>Complete genome sequence of Methylobacterium aquaticum strain 22A.</title>
        <authorList>
            <person name="Tani A."/>
            <person name="Ogura Y."/>
            <person name="Hayashi T."/>
        </authorList>
    </citation>
    <scope>NUCLEOTIDE SEQUENCE [LARGE SCALE GENOMIC DNA]</scope>
    <source>
        <strain evidence="12">MA-22A</strain>
    </source>
</reference>
<feature type="transmembrane region" description="Helical" evidence="8">
    <location>
        <begin position="173"/>
        <end position="195"/>
    </location>
</feature>
<dbReference type="RefSeq" id="WP_060847858.1">
    <property type="nucleotide sequence ID" value="NZ_AP014704.1"/>
</dbReference>
<keyword evidence="7 8" id="KW-0472">Membrane</keyword>
<dbReference type="Gene3D" id="1.10.3720.10">
    <property type="entry name" value="MetI-like"/>
    <property type="match status" value="1"/>
</dbReference>
<dbReference type="Proteomes" id="UP000061432">
    <property type="component" value="Chromosome"/>
</dbReference>
<feature type="transmembrane region" description="Helical" evidence="8">
    <location>
        <begin position="337"/>
        <end position="360"/>
    </location>
</feature>
<dbReference type="InterPro" id="IPR000595">
    <property type="entry name" value="cNMP-bd_dom"/>
</dbReference>
<keyword evidence="2 8" id="KW-0813">Transport</keyword>
<evidence type="ECO:0000256" key="2">
    <source>
        <dbReference type="ARBA" id="ARBA00022448"/>
    </source>
</evidence>
<dbReference type="PANTHER" id="PTHR43386">
    <property type="entry name" value="OLIGOPEPTIDE TRANSPORT SYSTEM PERMEASE PROTEIN APPC"/>
    <property type="match status" value="1"/>
</dbReference>
<dbReference type="InterPro" id="IPR000515">
    <property type="entry name" value="MetI-like"/>
</dbReference>
<evidence type="ECO:0000256" key="4">
    <source>
        <dbReference type="ARBA" id="ARBA00022519"/>
    </source>
</evidence>